<dbReference type="EMBL" id="JBHSSW010000004">
    <property type="protein sequence ID" value="MFC6197392.1"/>
    <property type="molecule type" value="Genomic_DNA"/>
</dbReference>
<dbReference type="RefSeq" id="WP_377376202.1">
    <property type="nucleotide sequence ID" value="NZ_JBHSSW010000004.1"/>
</dbReference>
<protein>
    <submittedName>
        <fullName evidence="1">Division plane positioning ATPase MipZ</fullName>
    </submittedName>
</protein>
<dbReference type="Proteomes" id="UP001596303">
    <property type="component" value="Unassembled WGS sequence"/>
</dbReference>
<keyword evidence="2" id="KW-1185">Reference proteome</keyword>
<evidence type="ECO:0000313" key="1">
    <source>
        <dbReference type="EMBL" id="MFC6197392.1"/>
    </source>
</evidence>
<dbReference type="PANTHER" id="PTHR13696">
    <property type="entry name" value="P-LOOP CONTAINING NUCLEOSIDE TRIPHOSPHATE HYDROLASE"/>
    <property type="match status" value="1"/>
</dbReference>
<reference evidence="2" key="1">
    <citation type="journal article" date="2019" name="Int. J. Syst. Evol. Microbiol.">
        <title>The Global Catalogue of Microorganisms (GCM) 10K type strain sequencing project: providing services to taxonomists for standard genome sequencing and annotation.</title>
        <authorList>
            <consortium name="The Broad Institute Genomics Platform"/>
            <consortium name="The Broad Institute Genome Sequencing Center for Infectious Disease"/>
            <person name="Wu L."/>
            <person name="Ma J."/>
        </authorList>
    </citation>
    <scope>NUCLEOTIDE SEQUENCE [LARGE SCALE GENOMIC DNA]</scope>
    <source>
        <strain evidence="2">CGMCC-1.15741</strain>
    </source>
</reference>
<dbReference type="InterPro" id="IPR015223">
    <property type="entry name" value="MipZ"/>
</dbReference>
<dbReference type="CDD" id="cd02042">
    <property type="entry name" value="ParAB_family"/>
    <property type="match status" value="1"/>
</dbReference>
<dbReference type="InterPro" id="IPR050678">
    <property type="entry name" value="DNA_Partitioning_ATPase"/>
</dbReference>
<dbReference type="Gene3D" id="3.40.50.300">
    <property type="entry name" value="P-loop containing nucleotide triphosphate hydrolases"/>
    <property type="match status" value="1"/>
</dbReference>
<organism evidence="1 2">
    <name type="scientific">Ponticaulis profundi</name>
    <dbReference type="NCBI Taxonomy" id="2665222"/>
    <lineage>
        <taxon>Bacteria</taxon>
        <taxon>Pseudomonadati</taxon>
        <taxon>Pseudomonadota</taxon>
        <taxon>Alphaproteobacteria</taxon>
        <taxon>Hyphomonadales</taxon>
        <taxon>Hyphomonadaceae</taxon>
        <taxon>Ponticaulis</taxon>
    </lineage>
</organism>
<gene>
    <name evidence="1" type="ORF">ACFQDM_04845</name>
</gene>
<sequence length="290" mass="32415">MNRDDTTAAEKPPVDAHEARVIIIGNEKGGAGKSTVAMHLSVALMRMGQKVGMIDLDVRQRSSTRYLENRLRWINSTGSRIPMPETLRVDASVARNLDEAEAEEAERFLGSLKRLKAACDYVIVDAPGGDTFLSRLAHSCADTLITPLNDSFVDFDLLGDVNPQTLEVVRPSFYAEMVWACRKHKAQTTRKPIDWIVMRNRMSPLEARNKQRVGEALDNLAKRIGFRLAPGLSERVIYRELFPMGLTLLDLTEEGSNITFTMSHVAARQELRDLLILLKLPGLVGKEIAF</sequence>
<accession>A0ABW1S846</accession>
<comment type="caution">
    <text evidence="1">The sequence shown here is derived from an EMBL/GenBank/DDBJ whole genome shotgun (WGS) entry which is preliminary data.</text>
</comment>
<dbReference type="PANTHER" id="PTHR13696:SF96">
    <property type="entry name" value="COBQ_COBB_MIND_PARA NUCLEOTIDE BINDING DOMAIN-CONTAINING PROTEIN"/>
    <property type="match status" value="1"/>
</dbReference>
<dbReference type="SUPFAM" id="SSF52540">
    <property type="entry name" value="P-loop containing nucleoside triphosphate hydrolases"/>
    <property type="match status" value="1"/>
</dbReference>
<evidence type="ECO:0000313" key="2">
    <source>
        <dbReference type="Proteomes" id="UP001596303"/>
    </source>
</evidence>
<dbReference type="InterPro" id="IPR027417">
    <property type="entry name" value="P-loop_NTPase"/>
</dbReference>
<name>A0ABW1S846_9PROT</name>
<proteinExistence type="predicted"/>
<dbReference type="Pfam" id="PF09140">
    <property type="entry name" value="MipZ"/>
    <property type="match status" value="1"/>
</dbReference>